<proteinExistence type="predicted"/>
<evidence type="ECO:0000313" key="2">
    <source>
        <dbReference type="Proteomes" id="UP000825179"/>
    </source>
</evidence>
<accession>A0A8X8I228</accession>
<organism evidence="1 2">
    <name type="scientific">Caldalkalibacillus thermarum (strain TA2.A1)</name>
    <dbReference type="NCBI Taxonomy" id="986075"/>
    <lineage>
        <taxon>Bacteria</taxon>
        <taxon>Bacillati</taxon>
        <taxon>Bacillota</taxon>
        <taxon>Bacilli</taxon>
        <taxon>Bacillales</taxon>
        <taxon>Bacillaceae</taxon>
        <taxon>Caldalkalibacillus</taxon>
    </lineage>
</organism>
<dbReference type="AlphaFoldDB" id="A0A8X8I228"/>
<name>A0A8X8I228_CALTT</name>
<evidence type="ECO:0000313" key="1">
    <source>
        <dbReference type="EMBL" id="QZT32835.1"/>
    </source>
</evidence>
<gene>
    <name evidence="1" type="ORF">HUR95_10675</name>
</gene>
<reference evidence="1 2" key="1">
    <citation type="journal article" date="2020" name="Extremophiles">
        <title>Genomic analysis of Caldalkalibacillus thermarum TA2.A1 reveals aerobic alkaliphilic metabolism and evolutionary hallmarks linking alkaliphilic bacteria and plant life.</title>
        <authorList>
            <person name="de Jong S.I."/>
            <person name="van den Broek M.A."/>
            <person name="Merkel A.Y."/>
            <person name="de la Torre Cortes P."/>
            <person name="Kalamorz F."/>
            <person name="Cook G.M."/>
            <person name="van Loosdrecht M.C.M."/>
            <person name="McMillan D.G.G."/>
        </authorList>
    </citation>
    <scope>NUCLEOTIDE SEQUENCE [LARGE SCALE GENOMIC DNA]</scope>
    <source>
        <strain evidence="1 2">TA2.A1</strain>
    </source>
</reference>
<dbReference type="EMBL" id="CP082237">
    <property type="protein sequence ID" value="QZT32835.1"/>
    <property type="molecule type" value="Genomic_DNA"/>
</dbReference>
<protein>
    <submittedName>
        <fullName evidence="1">Uncharacterized protein</fullName>
    </submittedName>
</protein>
<sequence length="59" mass="6902">MMKQLFHIDEVLDMIDQSLSTYQRDRDKITSLTEHVHHQAAIDALLILKSKIKLRSRLG</sequence>
<dbReference type="RefSeq" id="WP_222822564.1">
    <property type="nucleotide sequence ID" value="NZ_CP082237.1"/>
</dbReference>
<dbReference type="Proteomes" id="UP000825179">
    <property type="component" value="Chromosome"/>
</dbReference>
<dbReference type="KEGG" id="cthu:HUR95_10675"/>
<keyword evidence="2" id="KW-1185">Reference proteome</keyword>